<evidence type="ECO:0000256" key="3">
    <source>
        <dbReference type="SAM" id="MobiDB-lite"/>
    </source>
</evidence>
<dbReference type="InterPro" id="IPR036028">
    <property type="entry name" value="SH3-like_dom_sf"/>
</dbReference>
<keyword evidence="1 2" id="KW-0728">SH3 domain</keyword>
<dbReference type="InterPro" id="IPR001452">
    <property type="entry name" value="SH3_domain"/>
</dbReference>
<proteinExistence type="predicted"/>
<dbReference type="EMBL" id="AMYB01000001">
    <property type="protein sequence ID" value="OAD09122.1"/>
    <property type="molecule type" value="Genomic_DNA"/>
</dbReference>
<dbReference type="AlphaFoldDB" id="A0A162U3L9"/>
<feature type="domain" description="SH3" evidence="5">
    <location>
        <begin position="250"/>
        <end position="312"/>
    </location>
</feature>
<dbReference type="OrthoDB" id="5340910at2759"/>
<evidence type="ECO:0000313" key="7">
    <source>
        <dbReference type="Proteomes" id="UP000077051"/>
    </source>
</evidence>
<dbReference type="Pfam" id="PF00018">
    <property type="entry name" value="SH3_1"/>
    <property type="match status" value="1"/>
</dbReference>
<keyword evidence="7" id="KW-1185">Reference proteome</keyword>
<accession>A0A162U3L9</accession>
<keyword evidence="4" id="KW-0472">Membrane</keyword>
<feature type="transmembrane region" description="Helical" evidence="4">
    <location>
        <begin position="136"/>
        <end position="159"/>
    </location>
</feature>
<dbReference type="VEuPathDB" id="FungiDB:MUCCIDRAFT_159278"/>
<dbReference type="STRING" id="747725.A0A162U3L9"/>
<name>A0A162U3L9_MUCCL</name>
<dbReference type="Gene3D" id="2.30.30.40">
    <property type="entry name" value="SH3 Domains"/>
    <property type="match status" value="1"/>
</dbReference>
<evidence type="ECO:0000256" key="1">
    <source>
        <dbReference type="ARBA" id="ARBA00022443"/>
    </source>
</evidence>
<keyword evidence="4" id="KW-1133">Transmembrane helix</keyword>
<evidence type="ECO:0000256" key="2">
    <source>
        <dbReference type="PROSITE-ProRule" id="PRU00192"/>
    </source>
</evidence>
<gene>
    <name evidence="6" type="ORF">MUCCIDRAFT_159278</name>
</gene>
<dbReference type="SMART" id="SM00326">
    <property type="entry name" value="SH3"/>
    <property type="match status" value="1"/>
</dbReference>
<sequence>MFSTAHISIRDSKFISFPWLVNVSTVAEFDHQLLNYVNSSTFWNLELGYSICNLNGGSLITAGSSSLSQQCNTNEGLKGLPSTGCVSGADHEVSMCGFGEDVETLCRYCNEYDSTLSCCKEQGCIRNKLTVLSGGVIAGIVMAAVGGLCLCGFIAFCIIRRKQKKKRRSTHPNDFMYSRKNSKDFTRMMSCNLPNSSSTMMMNNNNTPESHMMRHVFPIEDEDYMEVVPDINMNCDAEAVKGHVFKVNSLEKQFVRVIYPLKAPENPDELELLKNDIIRMYYYFDDGWAFGDNFGSGLRGLFPILCVVNLTQEEVQELIYLSELPDEHLVDNENGDGGEQYYSSVRHFSTGVQYDLDPRATIRLQNLRRTMTFREKQHTPTSEENNFHYLCAASSSTSPIHPTMVHSNNNSNSNNGHAGEGVPPLRTASMHATYSPRRSRYSNILQDPLHLQEEEYFRSESSGSTAIVNNTPDSKTYLNGY</sequence>
<protein>
    <recommendedName>
        <fullName evidence="5">SH3 domain-containing protein</fullName>
    </recommendedName>
</protein>
<dbReference type="PROSITE" id="PS50002">
    <property type="entry name" value="SH3"/>
    <property type="match status" value="1"/>
</dbReference>
<keyword evidence="4" id="KW-0812">Transmembrane</keyword>
<comment type="caution">
    <text evidence="6">The sequence shown here is derived from an EMBL/GenBank/DDBJ whole genome shotgun (WGS) entry which is preliminary data.</text>
</comment>
<dbReference type="Proteomes" id="UP000077051">
    <property type="component" value="Unassembled WGS sequence"/>
</dbReference>
<reference evidence="6 7" key="1">
    <citation type="submission" date="2015-06" db="EMBL/GenBank/DDBJ databases">
        <title>Expansion of signal transduction pathways in fungi by whole-genome duplication.</title>
        <authorList>
            <consortium name="DOE Joint Genome Institute"/>
            <person name="Corrochano L.M."/>
            <person name="Kuo A."/>
            <person name="Marcet-Houben M."/>
            <person name="Polaino S."/>
            <person name="Salamov A."/>
            <person name="Villalobos J.M."/>
            <person name="Alvarez M.I."/>
            <person name="Avalos J."/>
            <person name="Benito E.P."/>
            <person name="Benoit I."/>
            <person name="Burger G."/>
            <person name="Camino L.P."/>
            <person name="Canovas D."/>
            <person name="Cerda-Olmedo E."/>
            <person name="Cheng J.-F."/>
            <person name="Dominguez A."/>
            <person name="Elias M."/>
            <person name="Eslava A.P."/>
            <person name="Glaser F."/>
            <person name="Grimwood J."/>
            <person name="Gutierrez G."/>
            <person name="Heitman J."/>
            <person name="Henrissat B."/>
            <person name="Iturriaga E.A."/>
            <person name="Lang B.F."/>
            <person name="Lavin J.L."/>
            <person name="Lee S."/>
            <person name="Li W."/>
            <person name="Lindquist E."/>
            <person name="Lopez-Garcia S."/>
            <person name="Luque E.M."/>
            <person name="Marcos A.T."/>
            <person name="Martin J."/>
            <person name="Mccluskey K."/>
            <person name="Medina H.R."/>
            <person name="Miralles-Duran A."/>
            <person name="Miyazaki A."/>
            <person name="Munoz-Torres E."/>
            <person name="Oguiza J.A."/>
            <person name="Ohm R."/>
            <person name="Olmedo M."/>
            <person name="Orejas M."/>
            <person name="Ortiz-Castellanos L."/>
            <person name="Pisabarro A.G."/>
            <person name="Rodriguez-Romero J."/>
            <person name="Ruiz-Herrera J."/>
            <person name="Ruiz-Vazquez R."/>
            <person name="Sanz C."/>
            <person name="Schackwitz W."/>
            <person name="Schmutz J."/>
            <person name="Shahriari M."/>
            <person name="Shelest E."/>
            <person name="Silva-Franco F."/>
            <person name="Soanes D."/>
            <person name="Syed K."/>
            <person name="Tagua V.G."/>
            <person name="Talbot N.J."/>
            <person name="Thon M."/>
            <person name="De Vries R.P."/>
            <person name="Wiebenga A."/>
            <person name="Yadav J.S."/>
            <person name="Braun E.L."/>
            <person name="Baker S."/>
            <person name="Garre V."/>
            <person name="Horwitz B."/>
            <person name="Torres-Martinez S."/>
            <person name="Idnurm A."/>
            <person name="Herrera-Estrella A."/>
            <person name="Gabaldon T."/>
            <person name="Grigoriev I.V."/>
        </authorList>
    </citation>
    <scope>NUCLEOTIDE SEQUENCE [LARGE SCALE GENOMIC DNA]</scope>
    <source>
        <strain evidence="6 7">CBS 277.49</strain>
    </source>
</reference>
<evidence type="ECO:0000259" key="5">
    <source>
        <dbReference type="PROSITE" id="PS50002"/>
    </source>
</evidence>
<evidence type="ECO:0000313" key="6">
    <source>
        <dbReference type="EMBL" id="OAD09122.1"/>
    </source>
</evidence>
<dbReference type="SUPFAM" id="SSF50044">
    <property type="entry name" value="SH3-domain"/>
    <property type="match status" value="1"/>
</dbReference>
<organism evidence="6 7">
    <name type="scientific">Mucor lusitanicus CBS 277.49</name>
    <dbReference type="NCBI Taxonomy" id="747725"/>
    <lineage>
        <taxon>Eukaryota</taxon>
        <taxon>Fungi</taxon>
        <taxon>Fungi incertae sedis</taxon>
        <taxon>Mucoromycota</taxon>
        <taxon>Mucoromycotina</taxon>
        <taxon>Mucoromycetes</taxon>
        <taxon>Mucorales</taxon>
        <taxon>Mucorineae</taxon>
        <taxon>Mucoraceae</taxon>
        <taxon>Mucor</taxon>
    </lineage>
</organism>
<evidence type="ECO:0000256" key="4">
    <source>
        <dbReference type="SAM" id="Phobius"/>
    </source>
</evidence>
<feature type="region of interest" description="Disordered" evidence="3">
    <location>
        <begin position="459"/>
        <end position="481"/>
    </location>
</feature>